<comment type="similarity">
    <text evidence="3 7">Belongs to the metallo-dependent hydrolases superfamily. Uronate isomerase family.</text>
</comment>
<comment type="caution">
    <text evidence="8">The sequence shown here is derived from an EMBL/GenBank/DDBJ whole genome shotgun (WGS) entry which is preliminary data.</text>
</comment>
<dbReference type="GO" id="GO:0008880">
    <property type="term" value="F:glucuronate isomerase activity"/>
    <property type="evidence" value="ECO:0007669"/>
    <property type="project" value="UniProtKB-UniRule"/>
</dbReference>
<dbReference type="HAMAP" id="MF_00675">
    <property type="entry name" value="UxaC"/>
    <property type="match status" value="1"/>
</dbReference>
<evidence type="ECO:0000256" key="5">
    <source>
        <dbReference type="ARBA" id="ARBA00020555"/>
    </source>
</evidence>
<evidence type="ECO:0000313" key="9">
    <source>
        <dbReference type="Proteomes" id="UP000824179"/>
    </source>
</evidence>
<evidence type="ECO:0000256" key="4">
    <source>
        <dbReference type="ARBA" id="ARBA00012546"/>
    </source>
</evidence>
<dbReference type="GO" id="GO:0019698">
    <property type="term" value="P:D-galacturonate catabolic process"/>
    <property type="evidence" value="ECO:0007669"/>
    <property type="project" value="TreeGrafter"/>
</dbReference>
<dbReference type="PANTHER" id="PTHR30068:SF4">
    <property type="entry name" value="URONATE ISOMERASE"/>
    <property type="match status" value="1"/>
</dbReference>
<evidence type="ECO:0000313" key="8">
    <source>
        <dbReference type="EMBL" id="HIR39610.1"/>
    </source>
</evidence>
<dbReference type="SUPFAM" id="SSF51556">
    <property type="entry name" value="Metallo-dependent hydrolases"/>
    <property type="match status" value="1"/>
</dbReference>
<dbReference type="EMBL" id="DVHB01000075">
    <property type="protein sequence ID" value="HIR39610.1"/>
    <property type="molecule type" value="Genomic_DNA"/>
</dbReference>
<dbReference type="Proteomes" id="UP000824179">
    <property type="component" value="Unassembled WGS sequence"/>
</dbReference>
<dbReference type="PANTHER" id="PTHR30068">
    <property type="entry name" value="URONATE ISOMERASE"/>
    <property type="match status" value="1"/>
</dbReference>
<comment type="catalytic activity">
    <reaction evidence="1 7">
        <text>D-glucuronate = D-fructuronate</text>
        <dbReference type="Rhea" id="RHEA:13049"/>
        <dbReference type="ChEBI" id="CHEBI:58720"/>
        <dbReference type="ChEBI" id="CHEBI:59863"/>
        <dbReference type="EC" id="5.3.1.12"/>
    </reaction>
</comment>
<gene>
    <name evidence="7 8" type="primary">uxaC</name>
    <name evidence="8" type="ORF">IAB90_04415</name>
</gene>
<evidence type="ECO:0000256" key="7">
    <source>
        <dbReference type="HAMAP-Rule" id="MF_00675"/>
    </source>
</evidence>
<evidence type="ECO:0000256" key="3">
    <source>
        <dbReference type="ARBA" id="ARBA00008397"/>
    </source>
</evidence>
<evidence type="ECO:0000256" key="2">
    <source>
        <dbReference type="ARBA" id="ARBA00004892"/>
    </source>
</evidence>
<reference evidence="8" key="1">
    <citation type="submission" date="2020-10" db="EMBL/GenBank/DDBJ databases">
        <authorList>
            <person name="Gilroy R."/>
        </authorList>
    </citation>
    <scope>NUCLEOTIDE SEQUENCE</scope>
    <source>
        <strain evidence="8">ChiW25-3613</strain>
    </source>
</reference>
<comment type="pathway">
    <text evidence="2 7">Carbohydrate metabolism; pentose and glucuronate interconversion.</text>
</comment>
<comment type="catalytic activity">
    <reaction evidence="7">
        <text>aldehydo-D-galacturonate = keto-D-tagaturonate</text>
        <dbReference type="Rhea" id="RHEA:27702"/>
        <dbReference type="ChEBI" id="CHEBI:12952"/>
        <dbReference type="ChEBI" id="CHEBI:17886"/>
    </reaction>
</comment>
<name>A0A9D1AGG8_9FIRM</name>
<evidence type="ECO:0000256" key="6">
    <source>
        <dbReference type="ARBA" id="ARBA00023235"/>
    </source>
</evidence>
<dbReference type="NCBIfam" id="NF002794">
    <property type="entry name" value="PRK02925.1"/>
    <property type="match status" value="1"/>
</dbReference>
<proteinExistence type="inferred from homology"/>
<organism evidence="8 9">
    <name type="scientific">Candidatus Coproplasma stercoripullorum</name>
    <dbReference type="NCBI Taxonomy" id="2840751"/>
    <lineage>
        <taxon>Bacteria</taxon>
        <taxon>Bacillati</taxon>
        <taxon>Bacillota</taxon>
        <taxon>Clostridia</taxon>
        <taxon>Eubacteriales</taxon>
        <taxon>Candidatus Coproplasma</taxon>
    </lineage>
</organism>
<dbReference type="Gene3D" id="1.10.2020.10">
    <property type="entry name" value="uronate isomerase, domain 2, chain A"/>
    <property type="match status" value="1"/>
</dbReference>
<dbReference type="Gene3D" id="3.20.20.140">
    <property type="entry name" value="Metal-dependent hydrolases"/>
    <property type="match status" value="1"/>
</dbReference>
<dbReference type="InterPro" id="IPR003766">
    <property type="entry name" value="Uronate_isomerase"/>
</dbReference>
<reference evidence="8" key="2">
    <citation type="journal article" date="2021" name="PeerJ">
        <title>Extensive microbial diversity within the chicken gut microbiome revealed by metagenomics and culture.</title>
        <authorList>
            <person name="Gilroy R."/>
            <person name="Ravi A."/>
            <person name="Getino M."/>
            <person name="Pursley I."/>
            <person name="Horton D.L."/>
            <person name="Alikhan N.F."/>
            <person name="Baker D."/>
            <person name="Gharbi K."/>
            <person name="Hall N."/>
            <person name="Watson M."/>
            <person name="Adriaenssens E.M."/>
            <person name="Foster-Nyarko E."/>
            <person name="Jarju S."/>
            <person name="Secka A."/>
            <person name="Antonio M."/>
            <person name="Oren A."/>
            <person name="Chaudhuri R.R."/>
            <person name="La Ragione R."/>
            <person name="Hildebrand F."/>
            <person name="Pallen M.J."/>
        </authorList>
    </citation>
    <scope>NUCLEOTIDE SEQUENCE</scope>
    <source>
        <strain evidence="8">ChiW25-3613</strain>
    </source>
</reference>
<dbReference type="Pfam" id="PF02614">
    <property type="entry name" value="UxaC"/>
    <property type="match status" value="1"/>
</dbReference>
<dbReference type="GO" id="GO:0042840">
    <property type="term" value="P:D-glucuronate catabolic process"/>
    <property type="evidence" value="ECO:0007669"/>
    <property type="project" value="TreeGrafter"/>
</dbReference>
<protein>
    <recommendedName>
        <fullName evidence="5 7">Uronate isomerase</fullName>
        <ecNumber evidence="4 7">5.3.1.12</ecNumber>
    </recommendedName>
    <alternativeName>
        <fullName evidence="7">Glucuronate isomerase</fullName>
    </alternativeName>
    <alternativeName>
        <fullName evidence="7">Uronic isomerase</fullName>
    </alternativeName>
</protein>
<dbReference type="AlphaFoldDB" id="A0A9D1AGG8"/>
<keyword evidence="6 7" id="KW-0413">Isomerase</keyword>
<evidence type="ECO:0000256" key="1">
    <source>
        <dbReference type="ARBA" id="ARBA00001165"/>
    </source>
</evidence>
<accession>A0A9D1AGG8</accession>
<dbReference type="EC" id="5.3.1.12" evidence="4 7"/>
<dbReference type="InterPro" id="IPR032466">
    <property type="entry name" value="Metal_Hydrolase"/>
</dbReference>
<sequence length="472" mass="54466">MKDFMDKDFLLETETARKLYHEHAEDMPIIDYHCHLPPKEIYEDKKFRNLAEAWLGAGDRYGDHYKWRALRARGYEEDSISGPDDDYKKYRQFVDSMPYFVGNPLYTWSHLEMQRYFGIKDIICPANADKIWNEANKKLETLTAREMMYKFNVKTVCTTDDPVDSLEWHKKMAEDKTLKVKVRPAFRPDKAINVELEWFAPWVKQLADVWGKPISTLEDMCNALEARVDFFDSMGARVSDHALDVVHYAPATYEEANAVFLKGMKGEHITDEEQDKYKGYILVFLGKQYAKHGWVQQYHIGALRNNSKTMLKKIGPDTGFDAIGDEVYMAKLSALLGALDMENALPKTILYCLNNRDNYALTVLAGCFQKEGMKGRVQVGTAWWFLDQIDGMKQNLETLMQVGLVAQSVGMLTDSRSFLSYPRHELYRRILCNMLGNLVENGLYPASEIKTLEKIVEDVCYNNAASYFGFTD</sequence>